<evidence type="ECO:0000313" key="3">
    <source>
        <dbReference type="Proteomes" id="UP000054099"/>
    </source>
</evidence>
<gene>
    <name evidence="2" type="ORF">AS030_11035</name>
</gene>
<accession>A0A0V8J823</accession>
<sequence>MIFDQQKYRMQAEMLDWYYGKVQESMQKLDQLRWDRNRVLTKASSWESKSKASYQQMMSEAASTHFASASLGEQLKDALRREAARLREQADEMERQEKLHESNQRQSR</sequence>
<dbReference type="EMBL" id="LNQN01000002">
    <property type="protein sequence ID" value="KSU83115.1"/>
    <property type="molecule type" value="Genomic_DNA"/>
</dbReference>
<dbReference type="RefSeq" id="WP_061971912.1">
    <property type="nucleotide sequence ID" value="NZ_FMAV01000002.1"/>
</dbReference>
<dbReference type="Proteomes" id="UP000054099">
    <property type="component" value="Unassembled WGS sequence"/>
</dbReference>
<name>A0A0V8J823_9BACL</name>
<comment type="caution">
    <text evidence="2">The sequence shown here is derived from an EMBL/GenBank/DDBJ whole genome shotgun (WGS) entry which is preliminary data.</text>
</comment>
<dbReference type="AlphaFoldDB" id="A0A0V8J823"/>
<dbReference type="OrthoDB" id="2979635at2"/>
<protein>
    <submittedName>
        <fullName evidence="2">Uncharacterized protein</fullName>
    </submittedName>
</protein>
<feature type="region of interest" description="Disordered" evidence="1">
    <location>
        <begin position="86"/>
        <end position="108"/>
    </location>
</feature>
<proteinExistence type="predicted"/>
<evidence type="ECO:0000313" key="2">
    <source>
        <dbReference type="EMBL" id="KSU83115.1"/>
    </source>
</evidence>
<keyword evidence="3" id="KW-1185">Reference proteome</keyword>
<organism evidence="2 3">
    <name type="scientific">Fictibacillus enclensis</name>
    <dbReference type="NCBI Taxonomy" id="1017270"/>
    <lineage>
        <taxon>Bacteria</taxon>
        <taxon>Bacillati</taxon>
        <taxon>Bacillota</taxon>
        <taxon>Bacilli</taxon>
        <taxon>Bacillales</taxon>
        <taxon>Fictibacillaceae</taxon>
        <taxon>Fictibacillus</taxon>
    </lineage>
</organism>
<evidence type="ECO:0000256" key="1">
    <source>
        <dbReference type="SAM" id="MobiDB-lite"/>
    </source>
</evidence>
<reference evidence="2 3" key="1">
    <citation type="journal article" date="2014" name="Antonie Van Leeuwenhoek">
        <title>Fictibacillus enclensis sp. nov., isolated from marine sediment.</title>
        <authorList>
            <person name="Dastager S.G."/>
            <person name="Mawlankar R."/>
            <person name="Srinivasan K."/>
            <person name="Tang S.K."/>
            <person name="Lee J.C."/>
            <person name="Ramana V.V."/>
            <person name="Shouche Y.S."/>
        </authorList>
    </citation>
    <scope>NUCLEOTIDE SEQUENCE [LARGE SCALE GENOMIC DNA]</scope>
    <source>
        <strain evidence="2 3">NIO-1003</strain>
    </source>
</reference>